<dbReference type="InterPro" id="IPR033130">
    <property type="entry name" value="RNase_T2_His_AS_2"/>
</dbReference>
<dbReference type="FunFam" id="3.90.730.10:FF:000022">
    <property type="entry name" value="Rnt2"/>
    <property type="match status" value="1"/>
</dbReference>
<keyword evidence="3" id="KW-0255">Endonuclease</keyword>
<dbReference type="PROSITE" id="PS00531">
    <property type="entry name" value="RNASE_T2_2"/>
    <property type="match status" value="1"/>
</dbReference>
<dbReference type="SUPFAM" id="SSF55895">
    <property type="entry name" value="Ribonuclease Rh-like"/>
    <property type="match status" value="1"/>
</dbReference>
<dbReference type="GeneID" id="2876741"/>
<dbReference type="InParanoid" id="Q5BER3"/>
<comment type="similarity">
    <text evidence="1 4">Belongs to the RNase T2 family.</text>
</comment>
<dbReference type="RefSeq" id="XP_658571.1">
    <property type="nucleotide sequence ID" value="XM_653479.1"/>
</dbReference>
<protein>
    <recommendedName>
        <fullName evidence="2">ribonuclease T2</fullName>
        <ecNumber evidence="2">4.6.1.19</ecNumber>
    </recommendedName>
</protein>
<name>Q5BER3_EMENI</name>
<keyword evidence="6" id="KW-1185">Reference proteome</keyword>
<keyword evidence="3" id="KW-0540">Nuclease</keyword>
<dbReference type="Proteomes" id="UP000000560">
    <property type="component" value="Chromosome VIII"/>
</dbReference>
<gene>
    <name evidence="5" type="ORF">ANIA_00967</name>
</gene>
<dbReference type="eggNOG" id="KOG1642">
    <property type="taxonomic scope" value="Eukaryota"/>
</dbReference>
<evidence type="ECO:0000256" key="1">
    <source>
        <dbReference type="ARBA" id="ARBA00007469"/>
    </source>
</evidence>
<accession>Q5BER3</accession>
<accession>C8VUF1</accession>
<dbReference type="InterPro" id="IPR036430">
    <property type="entry name" value="RNase_T2-like_sf"/>
</dbReference>
<sequence length="128" mass="14719">MNEYWKDYSGDDESFWEHEWNKHGTCINTIEPTCYTDYTPQEEVVDYLQKAVDLFKTLDTYKALAAANITPSSSATYTLDEIHSALSDIHDGFAPYVGCDGDNLNEAWYFYYVRGNLITGDFDPAEKR</sequence>
<evidence type="ECO:0000313" key="6">
    <source>
        <dbReference type="Proteomes" id="UP000000560"/>
    </source>
</evidence>
<dbReference type="PANTHER" id="PTHR11240:SF79">
    <property type="entry name" value="RIBONUCLEASE T2"/>
    <property type="match status" value="1"/>
</dbReference>
<dbReference type="KEGG" id="ani:ANIA_00967"/>
<evidence type="ECO:0000256" key="4">
    <source>
        <dbReference type="RuleBase" id="RU004328"/>
    </source>
</evidence>
<dbReference type="EMBL" id="BN001308">
    <property type="protein sequence ID" value="CBF88428.1"/>
    <property type="molecule type" value="Genomic_DNA"/>
</dbReference>
<dbReference type="PANTHER" id="PTHR11240">
    <property type="entry name" value="RIBONUCLEASE T2"/>
    <property type="match status" value="1"/>
</dbReference>
<dbReference type="GO" id="GO:0003723">
    <property type="term" value="F:RNA binding"/>
    <property type="evidence" value="ECO:0007669"/>
    <property type="project" value="InterPro"/>
</dbReference>
<dbReference type="HOGENOM" id="CLU_037966_1_2_1"/>
<organism evidence="5 6">
    <name type="scientific">Emericella nidulans (strain FGSC A4 / ATCC 38163 / CBS 112.46 / NRRL 194 / M139)</name>
    <name type="common">Aspergillus nidulans</name>
    <dbReference type="NCBI Taxonomy" id="227321"/>
    <lineage>
        <taxon>Eukaryota</taxon>
        <taxon>Fungi</taxon>
        <taxon>Dikarya</taxon>
        <taxon>Ascomycota</taxon>
        <taxon>Pezizomycotina</taxon>
        <taxon>Eurotiomycetes</taxon>
        <taxon>Eurotiomycetidae</taxon>
        <taxon>Eurotiales</taxon>
        <taxon>Aspergillaceae</taxon>
        <taxon>Aspergillus</taxon>
        <taxon>Aspergillus subgen. Nidulantes</taxon>
    </lineage>
</organism>
<proteinExistence type="inferred from homology"/>
<dbReference type="OrthoDB" id="435754at2759"/>
<dbReference type="Gene3D" id="3.90.730.10">
    <property type="entry name" value="Ribonuclease T2-like"/>
    <property type="match status" value="1"/>
</dbReference>
<evidence type="ECO:0000256" key="2">
    <source>
        <dbReference type="ARBA" id="ARBA00012571"/>
    </source>
</evidence>
<dbReference type="OMA" id="FWEHEMN"/>
<dbReference type="AlphaFoldDB" id="Q5BER3"/>
<dbReference type="InterPro" id="IPR001568">
    <property type="entry name" value="RNase_T2-like"/>
</dbReference>
<reference evidence="6" key="2">
    <citation type="journal article" date="2009" name="Fungal Genet. Biol.">
        <title>The 2008 update of the Aspergillus nidulans genome annotation: a community effort.</title>
        <authorList>
            <person name="Wortman J.R."/>
            <person name="Gilsenan J.M."/>
            <person name="Joardar V."/>
            <person name="Deegan J."/>
            <person name="Clutterbuck J."/>
            <person name="Andersen M.R."/>
            <person name="Archer D."/>
            <person name="Bencina M."/>
            <person name="Braus G."/>
            <person name="Coutinho P."/>
            <person name="von Dohren H."/>
            <person name="Doonan J."/>
            <person name="Driessen A.J."/>
            <person name="Durek P."/>
            <person name="Espeso E."/>
            <person name="Fekete E."/>
            <person name="Flipphi M."/>
            <person name="Estrada C.G."/>
            <person name="Geysens S."/>
            <person name="Goldman G."/>
            <person name="de Groot P.W."/>
            <person name="Hansen K."/>
            <person name="Harris S.D."/>
            <person name="Heinekamp T."/>
            <person name="Helmstaedt K."/>
            <person name="Henrissat B."/>
            <person name="Hofmann G."/>
            <person name="Homan T."/>
            <person name="Horio T."/>
            <person name="Horiuchi H."/>
            <person name="James S."/>
            <person name="Jones M."/>
            <person name="Karaffa L."/>
            <person name="Karanyi Z."/>
            <person name="Kato M."/>
            <person name="Keller N."/>
            <person name="Kelly D.E."/>
            <person name="Kiel J.A."/>
            <person name="Kim J.M."/>
            <person name="van der Klei I.J."/>
            <person name="Klis F.M."/>
            <person name="Kovalchuk A."/>
            <person name="Krasevec N."/>
            <person name="Kubicek C.P."/>
            <person name="Liu B."/>
            <person name="Maccabe A."/>
            <person name="Meyer V."/>
            <person name="Mirabito P."/>
            <person name="Miskei M."/>
            <person name="Mos M."/>
            <person name="Mullins J."/>
            <person name="Nelson D.R."/>
            <person name="Nielsen J."/>
            <person name="Oakley B.R."/>
            <person name="Osmani S.A."/>
            <person name="Pakula T."/>
            <person name="Paszewski A."/>
            <person name="Paulsen I."/>
            <person name="Pilsyk S."/>
            <person name="Pocsi I."/>
            <person name="Punt P.J."/>
            <person name="Ram A.F."/>
            <person name="Ren Q."/>
            <person name="Robellet X."/>
            <person name="Robson G."/>
            <person name="Seiboth B."/>
            <person name="van Solingen P."/>
            <person name="Specht T."/>
            <person name="Sun J."/>
            <person name="Taheri-Talesh N."/>
            <person name="Takeshita N."/>
            <person name="Ussery D."/>
            <person name="vanKuyk P.A."/>
            <person name="Visser H."/>
            <person name="van de Vondervoort P.J."/>
            <person name="de Vries R.P."/>
            <person name="Walton J."/>
            <person name="Xiang X."/>
            <person name="Xiong Y."/>
            <person name="Zeng A.P."/>
            <person name="Brandt B.W."/>
            <person name="Cornell M.J."/>
            <person name="van den Hondel C.A."/>
            <person name="Visser J."/>
            <person name="Oliver S.G."/>
            <person name="Turner G."/>
        </authorList>
    </citation>
    <scope>GENOME REANNOTATION</scope>
    <source>
        <strain evidence="6">FGSC A4 / ATCC 38163 / CBS 112.46 / NRRL 194 / M139</strain>
    </source>
</reference>
<dbReference type="GO" id="GO:0033897">
    <property type="term" value="F:ribonuclease T2 activity"/>
    <property type="evidence" value="ECO:0007669"/>
    <property type="project" value="UniProtKB-EC"/>
</dbReference>
<evidence type="ECO:0000313" key="5">
    <source>
        <dbReference type="EMBL" id="CBF88428.1"/>
    </source>
</evidence>
<reference evidence="6" key="1">
    <citation type="journal article" date="2005" name="Nature">
        <title>Sequencing of Aspergillus nidulans and comparative analysis with A. fumigatus and A. oryzae.</title>
        <authorList>
            <person name="Galagan J.E."/>
            <person name="Calvo S.E."/>
            <person name="Cuomo C."/>
            <person name="Ma L.J."/>
            <person name="Wortman J.R."/>
            <person name="Batzoglou S."/>
            <person name="Lee S.I."/>
            <person name="Basturkmen M."/>
            <person name="Spevak C.C."/>
            <person name="Clutterbuck J."/>
            <person name="Kapitonov V."/>
            <person name="Jurka J."/>
            <person name="Scazzocchio C."/>
            <person name="Farman M."/>
            <person name="Butler J."/>
            <person name="Purcell S."/>
            <person name="Harris S."/>
            <person name="Braus G.H."/>
            <person name="Draht O."/>
            <person name="Busch S."/>
            <person name="D'Enfert C."/>
            <person name="Bouchier C."/>
            <person name="Goldman G.H."/>
            <person name="Bell-Pedersen D."/>
            <person name="Griffiths-Jones S."/>
            <person name="Doonan J.H."/>
            <person name="Yu J."/>
            <person name="Vienken K."/>
            <person name="Pain A."/>
            <person name="Freitag M."/>
            <person name="Selker E.U."/>
            <person name="Archer D.B."/>
            <person name="Penalva M.A."/>
            <person name="Oakley B.R."/>
            <person name="Momany M."/>
            <person name="Tanaka T."/>
            <person name="Kumagai T."/>
            <person name="Asai K."/>
            <person name="Machida M."/>
            <person name="Nierman W.C."/>
            <person name="Denning D.W."/>
            <person name="Caddick M."/>
            <person name="Hynes M."/>
            <person name="Paoletti M."/>
            <person name="Fischer R."/>
            <person name="Miller B."/>
            <person name="Dyer P."/>
            <person name="Sachs M.S."/>
            <person name="Osmani S.A."/>
            <person name="Birren B.W."/>
        </authorList>
    </citation>
    <scope>NUCLEOTIDE SEQUENCE [LARGE SCALE GENOMIC DNA]</scope>
    <source>
        <strain evidence="6">FGSC A4 / ATCC 38163 / CBS 112.46 / NRRL 194 / M139</strain>
    </source>
</reference>
<evidence type="ECO:0000256" key="3">
    <source>
        <dbReference type="ARBA" id="ARBA00022759"/>
    </source>
</evidence>
<keyword evidence="3" id="KW-0378">Hydrolase</keyword>
<dbReference type="Pfam" id="PF00445">
    <property type="entry name" value="Ribonuclease_T2"/>
    <property type="match status" value="1"/>
</dbReference>
<dbReference type="EC" id="4.6.1.19" evidence="2"/>